<name>A0A7W6GNT3_9SPHN</name>
<organism evidence="2 3">
    <name type="scientific">Sphingobium fontiphilum</name>
    <dbReference type="NCBI Taxonomy" id="944425"/>
    <lineage>
        <taxon>Bacteria</taxon>
        <taxon>Pseudomonadati</taxon>
        <taxon>Pseudomonadota</taxon>
        <taxon>Alphaproteobacteria</taxon>
        <taxon>Sphingomonadales</taxon>
        <taxon>Sphingomonadaceae</taxon>
        <taxon>Sphingobium</taxon>
    </lineage>
</organism>
<comment type="caution">
    <text evidence="2">The sequence shown here is derived from an EMBL/GenBank/DDBJ whole genome shotgun (WGS) entry which is preliminary data.</text>
</comment>
<dbReference type="GO" id="GO:0009228">
    <property type="term" value="P:thiamine biosynthetic process"/>
    <property type="evidence" value="ECO:0007669"/>
    <property type="project" value="UniProtKB-KW"/>
</dbReference>
<dbReference type="AlphaFoldDB" id="A0A7W6GNT3"/>
<dbReference type="InterPro" id="IPR036206">
    <property type="entry name" value="ThiamineP_synth_sf"/>
</dbReference>
<dbReference type="Proteomes" id="UP000552757">
    <property type="component" value="Unassembled WGS sequence"/>
</dbReference>
<accession>A0A7W6GNT3</accession>
<protein>
    <submittedName>
        <fullName evidence="2">Thiamine-phosphate pyrophosphorylase</fullName>
        <ecNumber evidence="2">2.5.1.3</ecNumber>
    </submittedName>
</protein>
<evidence type="ECO:0000313" key="3">
    <source>
        <dbReference type="Proteomes" id="UP000552757"/>
    </source>
</evidence>
<feature type="domain" description="Thiamine phosphate synthase/TenI" evidence="1">
    <location>
        <begin position="16"/>
        <end position="178"/>
    </location>
</feature>
<dbReference type="InterPro" id="IPR022998">
    <property type="entry name" value="ThiamineP_synth_TenI"/>
</dbReference>
<gene>
    <name evidence="2" type="ORF">GGR44_001804</name>
</gene>
<dbReference type="SUPFAM" id="SSF51391">
    <property type="entry name" value="Thiamin phosphate synthase"/>
    <property type="match status" value="1"/>
</dbReference>
<evidence type="ECO:0000313" key="2">
    <source>
        <dbReference type="EMBL" id="MBB3982145.1"/>
    </source>
</evidence>
<keyword evidence="2" id="KW-0808">Transferase</keyword>
<dbReference type="RefSeq" id="WP_183955197.1">
    <property type="nucleotide sequence ID" value="NZ_JACIEB010000003.1"/>
</dbReference>
<dbReference type="InterPro" id="IPR013785">
    <property type="entry name" value="Aldolase_TIM"/>
</dbReference>
<dbReference type="GO" id="GO:0004789">
    <property type="term" value="F:thiamine-phosphate diphosphorylase activity"/>
    <property type="evidence" value="ECO:0007669"/>
    <property type="project" value="UniProtKB-EC"/>
</dbReference>
<sequence>MIRRNARKPLPALWLMTDERIAPDALLAAAARLPRGRAGVIFRHYATPPKERRALFDRLAAIARRRRLALMLAGSARQAAAWRADGWHGRDHRRAARPMLHSAPAHDRREIMASGAADLILLSPLFPTRSHPGAPALGRVRFAALARMARAPVIALGGVRRDHRLHGLGAHGWAAIDGLV</sequence>
<evidence type="ECO:0000259" key="1">
    <source>
        <dbReference type="Pfam" id="PF02581"/>
    </source>
</evidence>
<dbReference type="Gene3D" id="3.20.20.70">
    <property type="entry name" value="Aldolase class I"/>
    <property type="match status" value="1"/>
</dbReference>
<keyword evidence="3" id="KW-1185">Reference proteome</keyword>
<dbReference type="EC" id="2.5.1.3" evidence="2"/>
<proteinExistence type="predicted"/>
<dbReference type="EMBL" id="JACIEB010000003">
    <property type="protein sequence ID" value="MBB3982145.1"/>
    <property type="molecule type" value="Genomic_DNA"/>
</dbReference>
<dbReference type="Pfam" id="PF02581">
    <property type="entry name" value="TMP-TENI"/>
    <property type="match status" value="1"/>
</dbReference>
<reference evidence="2 3" key="1">
    <citation type="submission" date="2020-08" db="EMBL/GenBank/DDBJ databases">
        <title>Genomic Encyclopedia of Type Strains, Phase IV (KMG-IV): sequencing the most valuable type-strain genomes for metagenomic binning, comparative biology and taxonomic classification.</title>
        <authorList>
            <person name="Goeker M."/>
        </authorList>
    </citation>
    <scope>NUCLEOTIDE SEQUENCE [LARGE SCALE GENOMIC DNA]</scope>
    <source>
        <strain evidence="2 3">DSM 29348</strain>
    </source>
</reference>